<dbReference type="AlphaFoldDB" id="A0A366HXW2"/>
<dbReference type="GO" id="GO:0005886">
    <property type="term" value="C:plasma membrane"/>
    <property type="evidence" value="ECO:0007669"/>
    <property type="project" value="UniProtKB-SubCell"/>
</dbReference>
<sequence length="264" mass="29776">MNIFFHEFKEYWKSILIWSTSMTLLAVLYIFIFKGLGAEIESFKAFLDNMPDAIKKGFNILIDSISTLEGFYSFVFSFVTLCGAIQAMNLGLSMLSKEVRDKTADFLMTKPVSRVSIMTSKLMAVFFALVLTNIVYISLTILAAVVVVGEFDIKVFFMISLTLFFLQLIFMAIGLVISVMNRKIKSVISVSLSMVFGFYVVGSLGSIIGEEKVRYFSPFRYFDTAYIIKNGTYEADFVVIGLLLFFAATGISYLIYVKKDIHAN</sequence>
<feature type="transmembrane region" description="Helical" evidence="1">
    <location>
        <begin position="237"/>
        <end position="256"/>
    </location>
</feature>
<keyword evidence="1" id="KW-0472">Membrane</keyword>
<gene>
    <name evidence="2" type="ORF">DES36_1299</name>
</gene>
<organism evidence="2 3">
    <name type="scientific">Alkalibaculum bacchi</name>
    <dbReference type="NCBI Taxonomy" id="645887"/>
    <lineage>
        <taxon>Bacteria</taxon>
        <taxon>Bacillati</taxon>
        <taxon>Bacillota</taxon>
        <taxon>Clostridia</taxon>
        <taxon>Eubacteriales</taxon>
        <taxon>Eubacteriaceae</taxon>
        <taxon>Alkalibaculum</taxon>
    </lineage>
</organism>
<dbReference type="GO" id="GO:0140359">
    <property type="term" value="F:ABC-type transporter activity"/>
    <property type="evidence" value="ECO:0007669"/>
    <property type="project" value="InterPro"/>
</dbReference>
<comment type="caution">
    <text evidence="2">The sequence shown here is derived from an EMBL/GenBank/DDBJ whole genome shotgun (WGS) entry which is preliminary data.</text>
</comment>
<dbReference type="EMBL" id="QNRX01000029">
    <property type="protein sequence ID" value="RBP57464.1"/>
    <property type="molecule type" value="Genomic_DNA"/>
</dbReference>
<proteinExistence type="predicted"/>
<feature type="transmembrane region" description="Helical" evidence="1">
    <location>
        <begin position="187"/>
        <end position="208"/>
    </location>
</feature>
<dbReference type="Pfam" id="PF12679">
    <property type="entry name" value="ABC2_membrane_2"/>
    <property type="match status" value="1"/>
</dbReference>
<keyword evidence="1" id="KW-1133">Transmembrane helix</keyword>
<keyword evidence="1" id="KW-0812">Transmembrane</keyword>
<reference evidence="2 3" key="1">
    <citation type="submission" date="2018-06" db="EMBL/GenBank/DDBJ databases">
        <title>Genomic Encyclopedia of Type Strains, Phase IV (KMG-IV): sequencing the most valuable type-strain genomes for metagenomic binning, comparative biology and taxonomic classification.</title>
        <authorList>
            <person name="Goeker M."/>
        </authorList>
    </citation>
    <scope>NUCLEOTIDE SEQUENCE [LARGE SCALE GENOMIC DNA]</scope>
    <source>
        <strain evidence="2 3">DSM 22112</strain>
    </source>
</reference>
<name>A0A366HXW2_9FIRM</name>
<feature type="transmembrane region" description="Helical" evidence="1">
    <location>
        <begin position="122"/>
        <end position="149"/>
    </location>
</feature>
<keyword evidence="3" id="KW-1185">Reference proteome</keyword>
<feature type="transmembrane region" description="Helical" evidence="1">
    <location>
        <begin position="71"/>
        <end position="92"/>
    </location>
</feature>
<dbReference type="PANTHER" id="PTHR43471">
    <property type="entry name" value="ABC TRANSPORTER PERMEASE"/>
    <property type="match status" value="1"/>
</dbReference>
<evidence type="ECO:0000256" key="1">
    <source>
        <dbReference type="SAM" id="Phobius"/>
    </source>
</evidence>
<feature type="transmembrane region" description="Helical" evidence="1">
    <location>
        <begin position="155"/>
        <end position="180"/>
    </location>
</feature>
<evidence type="ECO:0000313" key="2">
    <source>
        <dbReference type="EMBL" id="RBP57464.1"/>
    </source>
</evidence>
<dbReference type="PANTHER" id="PTHR43471:SF12">
    <property type="entry name" value="HYPOTHETICAL MEMBRANE PROTEIN, CONSERVED"/>
    <property type="match status" value="1"/>
</dbReference>
<dbReference type="Proteomes" id="UP000253490">
    <property type="component" value="Unassembled WGS sequence"/>
</dbReference>
<protein>
    <submittedName>
        <fullName evidence="2">ABC-2 type transport system permease protein</fullName>
    </submittedName>
</protein>
<accession>A0A366HXW2</accession>
<dbReference type="RefSeq" id="WP_113921859.1">
    <property type="nucleotide sequence ID" value="NZ_QNRX01000029.1"/>
</dbReference>
<evidence type="ECO:0000313" key="3">
    <source>
        <dbReference type="Proteomes" id="UP000253490"/>
    </source>
</evidence>
<dbReference type="OrthoDB" id="9800309at2"/>
<feature type="transmembrane region" description="Helical" evidence="1">
    <location>
        <begin position="12"/>
        <end position="32"/>
    </location>
</feature>